<gene>
    <name evidence="5" type="ORF">ACFFQA_04420</name>
</gene>
<comment type="caution">
    <text evidence="5">The sequence shown here is derived from an EMBL/GenBank/DDBJ whole genome shotgun (WGS) entry which is preliminary data.</text>
</comment>
<name>A0ABV5ZQK8_9PSEU</name>
<evidence type="ECO:0000256" key="1">
    <source>
        <dbReference type="ARBA" id="ARBA00022679"/>
    </source>
</evidence>
<feature type="region of interest" description="Disordered" evidence="3">
    <location>
        <begin position="1"/>
        <end position="36"/>
    </location>
</feature>
<dbReference type="InterPro" id="IPR036291">
    <property type="entry name" value="NAD(P)-bd_dom_sf"/>
</dbReference>
<evidence type="ECO:0000313" key="5">
    <source>
        <dbReference type="EMBL" id="MFB9903176.1"/>
    </source>
</evidence>
<evidence type="ECO:0000256" key="3">
    <source>
        <dbReference type="SAM" id="MobiDB-lite"/>
    </source>
</evidence>
<feature type="region of interest" description="N-terminal hotdog fold" evidence="2">
    <location>
        <begin position="629"/>
        <end position="748"/>
    </location>
</feature>
<dbReference type="InterPro" id="IPR013968">
    <property type="entry name" value="PKS_KR"/>
</dbReference>
<dbReference type="EMBL" id="JBHLZU010000003">
    <property type="protein sequence ID" value="MFB9903176.1"/>
    <property type="molecule type" value="Genomic_DNA"/>
</dbReference>
<reference evidence="5 6" key="1">
    <citation type="submission" date="2024-09" db="EMBL/GenBank/DDBJ databases">
        <authorList>
            <person name="Sun Q."/>
            <person name="Mori K."/>
        </authorList>
    </citation>
    <scope>NUCLEOTIDE SEQUENCE [LARGE SCALE GENOMIC DNA]</scope>
    <source>
        <strain evidence="5 6">TBRC 7907</strain>
    </source>
</reference>
<dbReference type="InterPro" id="IPR049900">
    <property type="entry name" value="PKS_mFAS_DH"/>
</dbReference>
<dbReference type="Proteomes" id="UP001589693">
    <property type="component" value="Unassembled WGS sequence"/>
</dbReference>
<dbReference type="CDD" id="cd08953">
    <property type="entry name" value="KR_2_SDR_x"/>
    <property type="match status" value="1"/>
</dbReference>
<organism evidence="5 6">
    <name type="scientific">Allokutzneria oryzae</name>
    <dbReference type="NCBI Taxonomy" id="1378989"/>
    <lineage>
        <taxon>Bacteria</taxon>
        <taxon>Bacillati</taxon>
        <taxon>Actinomycetota</taxon>
        <taxon>Actinomycetes</taxon>
        <taxon>Pseudonocardiales</taxon>
        <taxon>Pseudonocardiaceae</taxon>
        <taxon>Allokutzneria</taxon>
    </lineage>
</organism>
<dbReference type="PANTHER" id="PTHR43775">
    <property type="entry name" value="FATTY ACID SYNTHASE"/>
    <property type="match status" value="1"/>
</dbReference>
<proteinExistence type="predicted"/>
<dbReference type="InterPro" id="IPR049551">
    <property type="entry name" value="PKS_DH_C"/>
</dbReference>
<dbReference type="Pfam" id="PF08659">
    <property type="entry name" value="KR"/>
    <property type="match status" value="1"/>
</dbReference>
<dbReference type="Gene3D" id="3.40.50.720">
    <property type="entry name" value="NAD(P)-binding Rossmann-like Domain"/>
    <property type="match status" value="1"/>
</dbReference>
<evidence type="ECO:0000313" key="6">
    <source>
        <dbReference type="Proteomes" id="UP001589693"/>
    </source>
</evidence>
<dbReference type="InterPro" id="IPR057326">
    <property type="entry name" value="KR_dom"/>
</dbReference>
<evidence type="ECO:0000256" key="2">
    <source>
        <dbReference type="PROSITE-ProRule" id="PRU01363"/>
    </source>
</evidence>
<dbReference type="InterPro" id="IPR050091">
    <property type="entry name" value="PKS_NRPS_Biosynth_Enz"/>
</dbReference>
<dbReference type="RefSeq" id="WP_377850308.1">
    <property type="nucleotide sequence ID" value="NZ_JBHLZU010000003.1"/>
</dbReference>
<dbReference type="Pfam" id="PF21089">
    <property type="entry name" value="PKS_DH_N"/>
    <property type="match status" value="1"/>
</dbReference>
<feature type="active site" description="Proton donor; for dehydratase activity" evidence="2">
    <location>
        <position position="818"/>
    </location>
</feature>
<dbReference type="PANTHER" id="PTHR43775:SF51">
    <property type="entry name" value="INACTIVE PHENOLPHTHIOCEROL SYNTHESIS POLYKETIDE SYNTHASE TYPE I PKS1-RELATED"/>
    <property type="match status" value="1"/>
</dbReference>
<dbReference type="SMART" id="SM00822">
    <property type="entry name" value="PKS_KR"/>
    <property type="match status" value="1"/>
</dbReference>
<dbReference type="SUPFAM" id="SSF51735">
    <property type="entry name" value="NAD(P)-binding Rossmann-fold domains"/>
    <property type="match status" value="2"/>
</dbReference>
<feature type="compositionally biased region" description="Polar residues" evidence="3">
    <location>
        <begin position="25"/>
        <end position="36"/>
    </location>
</feature>
<feature type="region of interest" description="Disordered" evidence="3">
    <location>
        <begin position="120"/>
        <end position="140"/>
    </location>
</feature>
<keyword evidence="1" id="KW-0808">Transferase</keyword>
<feature type="domain" description="PKS/mFAS DH" evidence="4">
    <location>
        <begin position="629"/>
        <end position="897"/>
    </location>
</feature>
<dbReference type="Pfam" id="PF14765">
    <property type="entry name" value="PS-DH"/>
    <property type="match status" value="1"/>
</dbReference>
<evidence type="ECO:0000259" key="4">
    <source>
        <dbReference type="PROSITE" id="PS52019"/>
    </source>
</evidence>
<dbReference type="Gene3D" id="3.10.129.110">
    <property type="entry name" value="Polyketide synthase dehydratase"/>
    <property type="match status" value="1"/>
</dbReference>
<keyword evidence="6" id="KW-1185">Reference proteome</keyword>
<dbReference type="InterPro" id="IPR049552">
    <property type="entry name" value="PKS_DH_N"/>
</dbReference>
<sequence>MTVQITDTNHGHFPAAEPAPEPTVQAPSAPSPSTVDGSWFAMIDNAQRHAAEAHAACQRMLIDSHLAFLRMTETSFAAMLGMPTGAGAAAPHVPVPQAAPAPDPAPVEPQAATALDVPVPEAEPEHDELHSAAQEQEDEPLPLDAVATTPVELEVPAPGEVVEDERVELTRLAVRTVPTPAPGLAMAALGTGPIAVTEDGAGVAGKVAEKLTANGVTATVVTEVPATARGVVFLGGLAEVGSPEDGAQVRRDAFHVARSVAERLTTDGGVFVTVQDTGGDFGLSGAEPERAWLGGIAALARTAAKEWPDASVKAIDCERGGRDAEEVADAIVAELLTGGPAAEVGLRADGTRNTTRAVPVAVSEEPDRSVHIGPDSVIVATGGARGITAAALADLARTHQPRIVLLGRTELVAEPEGLSSATDEAALTQALAERAEVAAPAALTAHARRILATREVRATLAELKRAGSPAMYVPVDVRHTESLASALAGVRAEWGPVTGIVHGAGVLAEELIANKTDEEFDEVLDTKVGGLRALLTATRADPLEVICLFSSVASVFGDVGRGDDAMANEVLNHVASAERARRPHCLVRSIAWGPWSGGAGPRDEAIPTELGAAAFTAELRDPGADTRIVVAAGSDLESMAARERPRSAEVRVSSRTHPYLVDHDVAGVAVLPVAMVLDWFVGAAAAWRPAAKGVVLRDLRVFNKIVLPRLGNGGHRLAVHGSGAPGGLSAELRCEDGLPRFRAELDTEPSEPRSDWTVPAGPARSEVYDGGLLCHGPGFQAIQTLHGVSPEGAEATVTGVGELGWQGETWQLDPAAVDGGLQVAAVWAESVLGHASLPMGVAECRVHRRGRIEDTARCVVKAGKVNDTGARCDLALIDPDGSPRVELFGVELVRRPD</sequence>
<feature type="active site" description="Proton acceptor; for dehydratase activity" evidence="2">
    <location>
        <position position="663"/>
    </location>
</feature>
<dbReference type="PROSITE" id="PS52019">
    <property type="entry name" value="PKS_MFAS_DH"/>
    <property type="match status" value="1"/>
</dbReference>
<protein>
    <submittedName>
        <fullName evidence="5">SDR family oxidoreductase</fullName>
    </submittedName>
</protein>
<feature type="region of interest" description="C-terminal hotdog fold" evidence="2">
    <location>
        <begin position="758"/>
        <end position="897"/>
    </location>
</feature>
<accession>A0ABV5ZQK8</accession>
<dbReference type="InterPro" id="IPR042104">
    <property type="entry name" value="PKS_dehydratase_sf"/>
</dbReference>